<feature type="compositionally biased region" description="Acidic residues" evidence="1">
    <location>
        <begin position="56"/>
        <end position="87"/>
    </location>
</feature>
<reference evidence="2" key="1">
    <citation type="submission" date="2021-02" db="EMBL/GenBank/DDBJ databases">
        <title>Natronogracilivirga saccharolytica gen. nov. sp. nov. a new anaerobic, haloalkiliphilic carbohydrate-fermenting bacterium from soda lake and proposing of Cyclonatronumiaceae fam. nov. in the phylum Balneolaeota.</title>
        <authorList>
            <person name="Zhilina T.N."/>
            <person name="Sorokin D.Y."/>
            <person name="Zavarzina D.G."/>
            <person name="Toshchakov S.V."/>
            <person name="Kublanov I.V."/>
        </authorList>
    </citation>
    <scope>NUCLEOTIDE SEQUENCE</scope>
    <source>
        <strain evidence="2">Z-1702</strain>
    </source>
</reference>
<gene>
    <name evidence="2" type="ORF">NATSA_04435</name>
</gene>
<proteinExistence type="predicted"/>
<protein>
    <recommendedName>
        <fullName evidence="4">Fimbrial assembly protein</fullName>
    </recommendedName>
</protein>
<organism evidence="2 3">
    <name type="scientific">Natronogracilivirga saccharolytica</name>
    <dbReference type="NCBI Taxonomy" id="2812953"/>
    <lineage>
        <taxon>Bacteria</taxon>
        <taxon>Pseudomonadati</taxon>
        <taxon>Balneolota</taxon>
        <taxon>Balneolia</taxon>
        <taxon>Balneolales</taxon>
        <taxon>Cyclonatronaceae</taxon>
        <taxon>Natronogracilivirga</taxon>
    </lineage>
</organism>
<evidence type="ECO:0000256" key="1">
    <source>
        <dbReference type="SAM" id="MobiDB-lite"/>
    </source>
</evidence>
<evidence type="ECO:0008006" key="4">
    <source>
        <dbReference type="Google" id="ProtNLM"/>
    </source>
</evidence>
<evidence type="ECO:0000313" key="2">
    <source>
        <dbReference type="EMBL" id="MBP3191907.1"/>
    </source>
</evidence>
<dbReference type="EMBL" id="JAFIDN010000003">
    <property type="protein sequence ID" value="MBP3191907.1"/>
    <property type="molecule type" value="Genomic_DNA"/>
</dbReference>
<accession>A0A8J7RS23</accession>
<dbReference type="AlphaFoldDB" id="A0A8J7RS23"/>
<name>A0A8J7RS23_9BACT</name>
<keyword evidence="3" id="KW-1185">Reference proteome</keyword>
<comment type="caution">
    <text evidence="2">The sequence shown here is derived from an EMBL/GenBank/DDBJ whole genome shotgun (WGS) entry which is preliminary data.</text>
</comment>
<dbReference type="Proteomes" id="UP000673975">
    <property type="component" value="Unassembled WGS sequence"/>
</dbReference>
<dbReference type="RefSeq" id="WP_210510808.1">
    <property type="nucleotide sequence ID" value="NZ_JAFIDN010000003.1"/>
</dbReference>
<sequence length="564" mass="64745">MKKKAYLGLAQDRNKIYAAHLTKVKGILQLVDIEVLELPESIEHRPKPRPGGPPPEPEDDTVFNLDDDDLSDFESISMDDDDIPDESDSGKTKVGYDESEDEETNEQILSNYLNSLGDRKLITGINIPQGRTIFQPLQGVNLKKMKKKEQDEFINEKLAPIYNEEIEADKYTWEVDDDGDGWLVSHDNGTDLINLIDLAEITYDGKVRIHEMLSDEVIWTGLVQSHYRLGEEEITGLLSIGERTTRLVFLKGHRIFHVLPVINEGGRSRNVKQTVFSKLLFEIDKGTLPALDCLLIMHSSSTAAEQIRDFFRDQFIDVEVDLFRPDPEKLQLPEEIQKNPEVIRPYLTAIGAAQAAARIDTAEWPSLSLLPEFVIERYKIFKLQWHGAALLVCIALAPLLVNHWYQDYVSERQQLERELSQIETEITELRPVAADVEHMTEEQAVLREKNARVIELSENTLLWSRILGQINEGMAEIPNTWLTTFRVDGDELSVEGHTLYRQRVPLVTRVFDDARIERVEESEVRDATIHNFSLKVHDYLADPDRFTPEIPEPDEDYIREVELR</sequence>
<evidence type="ECO:0000313" key="3">
    <source>
        <dbReference type="Proteomes" id="UP000673975"/>
    </source>
</evidence>
<feature type="region of interest" description="Disordered" evidence="1">
    <location>
        <begin position="39"/>
        <end position="105"/>
    </location>
</feature>